<name>A0ABX0A7V7_9GAMM</name>
<evidence type="ECO:0000313" key="3">
    <source>
        <dbReference type="EMBL" id="NDK37610.1"/>
    </source>
</evidence>
<feature type="domain" description="YCII-related" evidence="2">
    <location>
        <begin position="21"/>
        <end position="88"/>
    </location>
</feature>
<evidence type="ECO:0000256" key="1">
    <source>
        <dbReference type="ARBA" id="ARBA00007689"/>
    </source>
</evidence>
<dbReference type="InterPro" id="IPR005545">
    <property type="entry name" value="YCII"/>
</dbReference>
<dbReference type="Pfam" id="PF03795">
    <property type="entry name" value="YCII"/>
    <property type="match status" value="1"/>
</dbReference>
<dbReference type="EMBL" id="QOVG01000001">
    <property type="protein sequence ID" value="NDK37610.1"/>
    <property type="molecule type" value="Genomic_DNA"/>
</dbReference>
<dbReference type="PANTHER" id="PTHR37828">
    <property type="entry name" value="GSR2449 PROTEIN"/>
    <property type="match status" value="1"/>
</dbReference>
<comment type="similarity">
    <text evidence="1">Belongs to the YciI family.</text>
</comment>
<organism evidence="3 4">
    <name type="scientific">Pseudoxanthomonas gei</name>
    <dbReference type="NCBI Taxonomy" id="1383030"/>
    <lineage>
        <taxon>Bacteria</taxon>
        <taxon>Pseudomonadati</taxon>
        <taxon>Pseudomonadota</taxon>
        <taxon>Gammaproteobacteria</taxon>
        <taxon>Lysobacterales</taxon>
        <taxon>Lysobacteraceae</taxon>
        <taxon>Pseudoxanthomonas</taxon>
    </lineage>
</organism>
<accession>A0ABX0A7V7</accession>
<dbReference type="Proteomes" id="UP001429354">
    <property type="component" value="Unassembled WGS sequence"/>
</dbReference>
<comment type="caution">
    <text evidence="3">The sequence shown here is derived from an EMBL/GenBank/DDBJ whole genome shotgun (WGS) entry which is preliminary data.</text>
</comment>
<keyword evidence="4" id="KW-1185">Reference proteome</keyword>
<protein>
    <recommendedName>
        <fullName evidence="2">YCII-related domain-containing protein</fullName>
    </recommendedName>
</protein>
<dbReference type="PANTHER" id="PTHR37828:SF1">
    <property type="entry name" value="YCII-RELATED DOMAIN-CONTAINING PROTEIN"/>
    <property type="match status" value="1"/>
</dbReference>
<dbReference type="InterPro" id="IPR011008">
    <property type="entry name" value="Dimeric_a/b-barrel"/>
</dbReference>
<evidence type="ECO:0000259" key="2">
    <source>
        <dbReference type="Pfam" id="PF03795"/>
    </source>
</evidence>
<gene>
    <name evidence="3" type="ORF">DT603_01960</name>
</gene>
<dbReference type="RefSeq" id="WP_162348157.1">
    <property type="nucleotide sequence ID" value="NZ_QOVG01000001.1"/>
</dbReference>
<sequence length="90" mass="9482">MSGLAGKKRYLVLAMRTARFSEEAIAPHLAFLDALRSEGKLEMTGGFSDGSGGAYVLSVGSLEEAQVLAGADPLATSDASVLTVYEWNTR</sequence>
<proteinExistence type="inferred from homology"/>
<dbReference type="SUPFAM" id="SSF54909">
    <property type="entry name" value="Dimeric alpha+beta barrel"/>
    <property type="match status" value="1"/>
</dbReference>
<evidence type="ECO:0000313" key="4">
    <source>
        <dbReference type="Proteomes" id="UP001429354"/>
    </source>
</evidence>
<reference evidence="3 4" key="1">
    <citation type="submission" date="2018-07" db="EMBL/GenBank/DDBJ databases">
        <title>Whole genome Sequencing of Pseudoxanthomonas gei KCTC 32298 (T).</title>
        <authorList>
            <person name="Kumar S."/>
            <person name="Bansal K."/>
            <person name="Kaur A."/>
            <person name="Patil P."/>
            <person name="Sharma S."/>
            <person name="Patil P.B."/>
        </authorList>
    </citation>
    <scope>NUCLEOTIDE SEQUENCE [LARGE SCALE GENOMIC DNA]</scope>
    <source>
        <strain evidence="3 4">KCTC 32298</strain>
    </source>
</reference>